<organism evidence="2 3">
    <name type="scientific">Hypnocyclicus thermotrophus</name>
    <dbReference type="NCBI Taxonomy" id="1627895"/>
    <lineage>
        <taxon>Bacteria</taxon>
        <taxon>Fusobacteriati</taxon>
        <taxon>Fusobacteriota</taxon>
        <taxon>Fusobacteriia</taxon>
        <taxon>Fusobacteriales</taxon>
        <taxon>Fusobacteriaceae</taxon>
        <taxon>Hypnocyclicus</taxon>
    </lineage>
</organism>
<dbReference type="AlphaFoldDB" id="A0AA46DZI1"/>
<keyword evidence="1" id="KW-0472">Membrane</keyword>
<sequence length="153" mass="18436">MLLNSIIFLFIILNKNFIYQLTVSILLLTINFFNKKKTKIYQNIKHVYIFFILISISKIFIYQEGEVLIKLGKFFITKLGFSLFLNNFLRLINLTILAHNITILARDKISLGEYEKIFSIILDMTPKVFNNFKKRRKIKYFYKNIFKEIYKRL</sequence>
<accession>A0AA46DZI1</accession>
<dbReference type="EMBL" id="SOBG01000002">
    <property type="protein sequence ID" value="TDT71809.1"/>
    <property type="molecule type" value="Genomic_DNA"/>
</dbReference>
<name>A0AA46DZI1_9FUSO</name>
<feature type="transmembrane region" description="Helical" evidence="1">
    <location>
        <begin position="6"/>
        <end position="34"/>
    </location>
</feature>
<gene>
    <name evidence="2" type="ORF">EV215_0493</name>
</gene>
<proteinExistence type="predicted"/>
<keyword evidence="1" id="KW-1133">Transmembrane helix</keyword>
<evidence type="ECO:0000313" key="2">
    <source>
        <dbReference type="EMBL" id="TDT71809.1"/>
    </source>
</evidence>
<feature type="transmembrane region" description="Helical" evidence="1">
    <location>
        <begin position="46"/>
        <end position="63"/>
    </location>
</feature>
<evidence type="ECO:0000256" key="1">
    <source>
        <dbReference type="SAM" id="Phobius"/>
    </source>
</evidence>
<protein>
    <submittedName>
        <fullName evidence="2">Uncharacterized protein</fullName>
    </submittedName>
</protein>
<feature type="transmembrane region" description="Helical" evidence="1">
    <location>
        <begin position="75"/>
        <end position="98"/>
    </location>
</feature>
<evidence type="ECO:0000313" key="3">
    <source>
        <dbReference type="Proteomes" id="UP000294678"/>
    </source>
</evidence>
<keyword evidence="1" id="KW-0812">Transmembrane</keyword>
<dbReference type="Proteomes" id="UP000294678">
    <property type="component" value="Unassembled WGS sequence"/>
</dbReference>
<keyword evidence="3" id="KW-1185">Reference proteome</keyword>
<reference evidence="2 3" key="1">
    <citation type="submission" date="2019-03" db="EMBL/GenBank/DDBJ databases">
        <title>Genomic Encyclopedia of Type Strains, Phase IV (KMG-IV): sequencing the most valuable type-strain genomes for metagenomic binning, comparative biology and taxonomic classification.</title>
        <authorList>
            <person name="Goeker M."/>
        </authorList>
    </citation>
    <scope>NUCLEOTIDE SEQUENCE [LARGE SCALE GENOMIC DNA]</scope>
    <source>
        <strain evidence="2 3">DSM 100055</strain>
    </source>
</reference>
<comment type="caution">
    <text evidence="2">The sequence shown here is derived from an EMBL/GenBank/DDBJ whole genome shotgun (WGS) entry which is preliminary data.</text>
</comment>
<dbReference type="RefSeq" id="WP_134112405.1">
    <property type="nucleotide sequence ID" value="NZ_SOBG01000002.1"/>
</dbReference>